<dbReference type="KEGG" id="mgot:MgSA37_03954"/>
<dbReference type="GO" id="GO:0004560">
    <property type="term" value="F:alpha-L-fucosidase activity"/>
    <property type="evidence" value="ECO:0007669"/>
    <property type="project" value="UniProtKB-EC"/>
</dbReference>
<sequence>MKNRLTALLFLLSSAAALAQPAPKPYGVLPSTRQLRWQETEMYCIVHFSMATFTDKEWGYGDEPNQTFNPAHFSAMQILGAAKAGGLNGIVVVAKHHDGFCLWPTKTTGHNVSKSPYKNGHGDILREYELATQKLGMKMGVYCSPWDRNNPIYGTPEYVTNIYREQLKELYSNYGPLFMSWHDGANGGDGYYGGTREVRKIDKSTYYGWNDTWSITRKMQPGACLFGDVGPDVRWVGNEEGHAGETCWATFTPHAEEGDVPSNGNVKAWESVDGTRGGKYWIPAECDVPLRPGWFYHQSQDGKSKTPYQLVDLYYKSVGRGACLDLGLSPDKTGRLTTEDVDKLKQFGQIIKKTFAVNLAHGATFIADNVRGHNLAKYGPEKLMDNDRYSYWATDDAVTNPQLTINLHTPKTFNVIRLRENIKLGQRIDSVGVEAWLAHKWTKIAGVTSIGACRLIRLPQTITSSKIRLRINAPVCTALSDFGLFKEPVHLTAPEIMRDKTGSISIVTEAPVESIHYTLDGSEPTIKSAVYLKPILLKEGGLLKAAGFDGPSARSEVAVKQFGLSKQNWKVLSISPSSGNAQSAIDEDPYTTWNTTEKEMPQEISILLGEERLIKAFTYLPRQDQKFDGIADRYTFSTSTDGVTWSPVAEGEFSNIKSNPIEQTVVLKQPVKASYFKFTIKHVVSGNGVSVAEVGVIER</sequence>
<dbReference type="OrthoDB" id="107551at2"/>
<dbReference type="SMART" id="SM00812">
    <property type="entry name" value="Alpha_L_fucos"/>
    <property type="match status" value="1"/>
</dbReference>
<dbReference type="RefSeq" id="WP_096354202.1">
    <property type="nucleotide sequence ID" value="NZ_AP017313.1"/>
</dbReference>
<evidence type="ECO:0000256" key="5">
    <source>
        <dbReference type="ARBA" id="ARBA00023295"/>
    </source>
</evidence>
<dbReference type="SUPFAM" id="SSF51445">
    <property type="entry name" value="(Trans)glycosidases"/>
    <property type="match status" value="1"/>
</dbReference>
<dbReference type="Pfam" id="PF13287">
    <property type="entry name" value="Fn3_assoc"/>
    <property type="match status" value="1"/>
</dbReference>
<dbReference type="Gene3D" id="2.60.120.260">
    <property type="entry name" value="Galactose-binding domain-like"/>
    <property type="match status" value="2"/>
</dbReference>
<dbReference type="AlphaFoldDB" id="A0A0X8X4X9"/>
<dbReference type="EMBL" id="AP017313">
    <property type="protein sequence ID" value="BAU55762.1"/>
    <property type="molecule type" value="Genomic_DNA"/>
</dbReference>
<keyword evidence="8" id="KW-1185">Reference proteome</keyword>
<dbReference type="InterPro" id="IPR057739">
    <property type="entry name" value="Glyco_hydro_29_N"/>
</dbReference>
<dbReference type="EC" id="3.2.1.51" evidence="2"/>
<gene>
    <name evidence="7" type="ORF">MgSA37_03954</name>
</gene>
<keyword evidence="5" id="KW-0326">Glycosidase</keyword>
<dbReference type="Proteomes" id="UP000218263">
    <property type="component" value="Chromosome"/>
</dbReference>
<feature type="domain" description="F5/8 type C" evidence="6">
    <location>
        <begin position="552"/>
        <end position="699"/>
    </location>
</feature>
<evidence type="ECO:0000259" key="6">
    <source>
        <dbReference type="PROSITE" id="PS50022"/>
    </source>
</evidence>
<dbReference type="SUPFAM" id="SSF49785">
    <property type="entry name" value="Galactose-binding domain-like"/>
    <property type="match status" value="2"/>
</dbReference>
<dbReference type="Gene3D" id="3.20.20.80">
    <property type="entry name" value="Glycosidases"/>
    <property type="match status" value="1"/>
</dbReference>
<evidence type="ECO:0000256" key="3">
    <source>
        <dbReference type="ARBA" id="ARBA00022729"/>
    </source>
</evidence>
<dbReference type="InterPro" id="IPR017853">
    <property type="entry name" value="GH"/>
</dbReference>
<evidence type="ECO:0000313" key="8">
    <source>
        <dbReference type="Proteomes" id="UP000218263"/>
    </source>
</evidence>
<protein>
    <recommendedName>
        <fullName evidence="2">alpha-L-fucosidase</fullName>
        <ecNumber evidence="2">3.2.1.51</ecNumber>
    </recommendedName>
</protein>
<keyword evidence="3" id="KW-0732">Signal</keyword>
<comment type="similarity">
    <text evidence="1">Belongs to the glycosyl hydrolase 29 family.</text>
</comment>
<dbReference type="InterPro" id="IPR000421">
    <property type="entry name" value="FA58C"/>
</dbReference>
<dbReference type="InterPro" id="IPR026876">
    <property type="entry name" value="Fn3_assoc_repeat"/>
</dbReference>
<dbReference type="GO" id="GO:0006004">
    <property type="term" value="P:fucose metabolic process"/>
    <property type="evidence" value="ECO:0007669"/>
    <property type="project" value="TreeGrafter"/>
</dbReference>
<dbReference type="GO" id="GO:0005764">
    <property type="term" value="C:lysosome"/>
    <property type="evidence" value="ECO:0007669"/>
    <property type="project" value="TreeGrafter"/>
</dbReference>
<organism evidence="7 8">
    <name type="scientific">Mucilaginibacter gotjawali</name>
    <dbReference type="NCBI Taxonomy" id="1550579"/>
    <lineage>
        <taxon>Bacteria</taxon>
        <taxon>Pseudomonadati</taxon>
        <taxon>Bacteroidota</taxon>
        <taxon>Sphingobacteriia</taxon>
        <taxon>Sphingobacteriales</taxon>
        <taxon>Sphingobacteriaceae</taxon>
        <taxon>Mucilaginibacter</taxon>
    </lineage>
</organism>
<name>A0A0X8X4X9_9SPHI</name>
<dbReference type="PROSITE" id="PS50022">
    <property type="entry name" value="FA58C_3"/>
    <property type="match status" value="1"/>
</dbReference>
<proteinExistence type="inferred from homology"/>
<dbReference type="PANTHER" id="PTHR10030:SF37">
    <property type="entry name" value="ALPHA-L-FUCOSIDASE-RELATED"/>
    <property type="match status" value="1"/>
</dbReference>
<dbReference type="Pfam" id="PF00754">
    <property type="entry name" value="F5_F8_type_C"/>
    <property type="match status" value="1"/>
</dbReference>
<evidence type="ECO:0000256" key="4">
    <source>
        <dbReference type="ARBA" id="ARBA00022801"/>
    </source>
</evidence>
<evidence type="ECO:0000256" key="1">
    <source>
        <dbReference type="ARBA" id="ARBA00007951"/>
    </source>
</evidence>
<evidence type="ECO:0000313" key="7">
    <source>
        <dbReference type="EMBL" id="BAU55762.1"/>
    </source>
</evidence>
<accession>A0A0X8X4X9</accession>
<dbReference type="PANTHER" id="PTHR10030">
    <property type="entry name" value="ALPHA-L-FUCOSIDASE"/>
    <property type="match status" value="1"/>
</dbReference>
<dbReference type="Pfam" id="PF01120">
    <property type="entry name" value="Alpha_L_fucos"/>
    <property type="match status" value="1"/>
</dbReference>
<dbReference type="GO" id="GO:0016139">
    <property type="term" value="P:glycoside catabolic process"/>
    <property type="evidence" value="ECO:0007669"/>
    <property type="project" value="TreeGrafter"/>
</dbReference>
<dbReference type="InterPro" id="IPR008979">
    <property type="entry name" value="Galactose-bd-like_sf"/>
</dbReference>
<evidence type="ECO:0000256" key="2">
    <source>
        <dbReference type="ARBA" id="ARBA00012662"/>
    </source>
</evidence>
<keyword evidence="4" id="KW-0378">Hydrolase</keyword>
<dbReference type="InterPro" id="IPR000933">
    <property type="entry name" value="Glyco_hydro_29"/>
</dbReference>
<reference evidence="7 8" key="1">
    <citation type="submission" date="2015-12" db="EMBL/GenBank/DDBJ databases">
        <title>Genome sequence of Mucilaginibacter gotjawali.</title>
        <authorList>
            <person name="Lee J.S."/>
            <person name="Lee K.C."/>
            <person name="Kim K.K."/>
            <person name="Lee B.W."/>
        </authorList>
    </citation>
    <scope>NUCLEOTIDE SEQUENCE [LARGE SCALE GENOMIC DNA]</scope>
    <source>
        <strain evidence="7 8">SA3-7</strain>
    </source>
</reference>